<dbReference type="Pfam" id="PF14532">
    <property type="entry name" value="Sigma54_activ_2"/>
    <property type="match status" value="1"/>
</dbReference>
<evidence type="ECO:0000256" key="4">
    <source>
        <dbReference type="ARBA" id="ARBA00023163"/>
    </source>
</evidence>
<keyword evidence="1" id="KW-0547">Nucleotide-binding</keyword>
<evidence type="ECO:0000313" key="7">
    <source>
        <dbReference type="Proteomes" id="UP000247416"/>
    </source>
</evidence>
<dbReference type="GO" id="GO:0005524">
    <property type="term" value="F:ATP binding"/>
    <property type="evidence" value="ECO:0007669"/>
    <property type="project" value="UniProtKB-KW"/>
</dbReference>
<reference evidence="6 7" key="1">
    <citation type="submission" date="2018-06" db="EMBL/GenBank/DDBJ databases">
        <title>Genomic Encyclopedia of Archaeal and Bacterial Type Strains, Phase II (KMG-II): from individual species to whole genera.</title>
        <authorList>
            <person name="Goeker M."/>
        </authorList>
    </citation>
    <scope>NUCLEOTIDE SEQUENCE [LARGE SCALE GENOMIC DNA]</scope>
    <source>
        <strain evidence="6 7">KACC 16626</strain>
    </source>
</reference>
<evidence type="ECO:0000256" key="2">
    <source>
        <dbReference type="ARBA" id="ARBA00022840"/>
    </source>
</evidence>
<dbReference type="InterPro" id="IPR002078">
    <property type="entry name" value="Sigma_54_int"/>
</dbReference>
<feature type="domain" description="Sigma-54 factor interaction" evidence="5">
    <location>
        <begin position="222"/>
        <end position="285"/>
    </location>
</feature>
<sequence length="356" mass="41821">MRLASLFLLKLELQRYVLFLFKTLYFYFALNKMYILNTDINLNNEKATKNYVVEDCIIEIKGHYSPTFSYKIYIFNKHDQLLNQEGLKVHTENLYAPLIANSDRIQFILQQIKTLYQINEPILLIGEKGTGKDFISTYIHDQCNEGLLLTINFEKYNINQLDKIPLNSVRTIKFQNLSRIKDNHDKLSAFIEMCLNLKIHVFVLLENIIQFEPFTSKISNIVELPPLNERKEDIEGFVQYFLSSFHEKYGTVAVKIKDESLSLLKETTYPFNIDDLRFVMKQIALKENYIVIQHETVENVLNVEKLALKALSFKGTLKDIEKEIIELVLKEENFNQSKTAERLGINRATLWRKLKE</sequence>
<dbReference type="Gene3D" id="1.10.8.60">
    <property type="match status" value="1"/>
</dbReference>
<evidence type="ECO:0000256" key="3">
    <source>
        <dbReference type="ARBA" id="ARBA00023015"/>
    </source>
</evidence>
<dbReference type="EMBL" id="QJTJ01000027">
    <property type="protein sequence ID" value="PYF03972.1"/>
    <property type="molecule type" value="Genomic_DNA"/>
</dbReference>
<dbReference type="GO" id="GO:0043565">
    <property type="term" value="F:sequence-specific DNA binding"/>
    <property type="evidence" value="ECO:0007669"/>
    <property type="project" value="InterPro"/>
</dbReference>
<organism evidence="6 7">
    <name type="scientific">Ureibacillus chungkukjangi</name>
    <dbReference type="NCBI Taxonomy" id="1202712"/>
    <lineage>
        <taxon>Bacteria</taxon>
        <taxon>Bacillati</taxon>
        <taxon>Bacillota</taxon>
        <taxon>Bacilli</taxon>
        <taxon>Bacillales</taxon>
        <taxon>Caryophanaceae</taxon>
        <taxon>Ureibacillus</taxon>
    </lineage>
</organism>
<dbReference type="GO" id="GO:0006355">
    <property type="term" value="P:regulation of DNA-templated transcription"/>
    <property type="evidence" value="ECO:0007669"/>
    <property type="project" value="InterPro"/>
</dbReference>
<comment type="caution">
    <text evidence="6">The sequence shown here is derived from an EMBL/GenBank/DDBJ whole genome shotgun (WGS) entry which is preliminary data.</text>
</comment>
<evidence type="ECO:0000313" key="6">
    <source>
        <dbReference type="EMBL" id="PYF03972.1"/>
    </source>
</evidence>
<dbReference type="SUPFAM" id="SSF52540">
    <property type="entry name" value="P-loop containing nucleoside triphosphate hydrolases"/>
    <property type="match status" value="1"/>
</dbReference>
<dbReference type="PROSITE" id="PS50045">
    <property type="entry name" value="SIGMA54_INTERACT_4"/>
    <property type="match status" value="1"/>
</dbReference>
<name>A0A318TGG3_9BACL</name>
<keyword evidence="3" id="KW-0805">Transcription regulation</keyword>
<dbReference type="InterPro" id="IPR027417">
    <property type="entry name" value="P-loop_NTPase"/>
</dbReference>
<dbReference type="Gene3D" id="1.10.10.60">
    <property type="entry name" value="Homeodomain-like"/>
    <property type="match status" value="1"/>
</dbReference>
<keyword evidence="2" id="KW-0067">ATP-binding</keyword>
<dbReference type="PRINTS" id="PR01590">
    <property type="entry name" value="HTHFIS"/>
</dbReference>
<dbReference type="Pfam" id="PF25601">
    <property type="entry name" value="AAA_lid_14"/>
    <property type="match status" value="1"/>
</dbReference>
<dbReference type="Pfam" id="PF02954">
    <property type="entry name" value="HTH_8"/>
    <property type="match status" value="1"/>
</dbReference>
<evidence type="ECO:0000256" key="1">
    <source>
        <dbReference type="ARBA" id="ARBA00022741"/>
    </source>
</evidence>
<keyword evidence="7" id="KW-1185">Reference proteome</keyword>
<dbReference type="InterPro" id="IPR058031">
    <property type="entry name" value="AAA_lid_NorR"/>
</dbReference>
<dbReference type="Gene3D" id="3.40.50.300">
    <property type="entry name" value="P-loop containing nucleotide triphosphate hydrolases"/>
    <property type="match status" value="1"/>
</dbReference>
<accession>A0A318TGG3</accession>
<proteinExistence type="predicted"/>
<gene>
    <name evidence="6" type="ORF">BJ095_12746</name>
</gene>
<evidence type="ECO:0000259" key="5">
    <source>
        <dbReference type="PROSITE" id="PS50045"/>
    </source>
</evidence>
<dbReference type="InterPro" id="IPR009057">
    <property type="entry name" value="Homeodomain-like_sf"/>
</dbReference>
<dbReference type="AlphaFoldDB" id="A0A318TGG3"/>
<dbReference type="InterPro" id="IPR002197">
    <property type="entry name" value="HTH_Fis"/>
</dbReference>
<dbReference type="Proteomes" id="UP000247416">
    <property type="component" value="Unassembled WGS sequence"/>
</dbReference>
<keyword evidence="4" id="KW-0804">Transcription</keyword>
<protein>
    <submittedName>
        <fullName evidence="6">Transcriptional regulator with AAA-type ATPase domain</fullName>
    </submittedName>
</protein>
<dbReference type="SUPFAM" id="SSF46689">
    <property type="entry name" value="Homeodomain-like"/>
    <property type="match status" value="1"/>
</dbReference>
<dbReference type="PANTHER" id="PTHR32071">
    <property type="entry name" value="TRANSCRIPTIONAL REGULATORY PROTEIN"/>
    <property type="match status" value="1"/>
</dbReference>